<dbReference type="AlphaFoldDB" id="A0A0K1EFS0"/>
<dbReference type="Proteomes" id="UP000067626">
    <property type="component" value="Chromosome"/>
</dbReference>
<keyword evidence="2" id="KW-1185">Reference proteome</keyword>
<evidence type="ECO:0000313" key="2">
    <source>
        <dbReference type="Proteomes" id="UP000067626"/>
    </source>
</evidence>
<dbReference type="KEGG" id="ccro:CMC5_038640"/>
<gene>
    <name evidence="1" type="ORF">CMC5_038640</name>
</gene>
<name>A0A0K1EFS0_CHOCO</name>
<sequence>MQLEILNHQWIIGEDVQPCWHFLPCSQAVKPMGGKPEKLIGLPSRKPFL</sequence>
<dbReference type="EMBL" id="CP012159">
    <property type="protein sequence ID" value="AKT39715.1"/>
    <property type="molecule type" value="Genomic_DNA"/>
</dbReference>
<evidence type="ECO:0000313" key="1">
    <source>
        <dbReference type="EMBL" id="AKT39715.1"/>
    </source>
</evidence>
<protein>
    <submittedName>
        <fullName evidence="1">Uncharacterized protein</fullName>
    </submittedName>
</protein>
<reference evidence="1 2" key="1">
    <citation type="submission" date="2015-07" db="EMBL/GenBank/DDBJ databases">
        <title>Genome analysis of myxobacterium Chondromyces crocatus Cm c5 reveals a high potential for natural compound synthesis and the genetic basis for the loss of fruiting body formation.</title>
        <authorList>
            <person name="Zaburannyi N."/>
            <person name="Bunk B."/>
            <person name="Maier J."/>
            <person name="Overmann J."/>
            <person name="Mueller R."/>
        </authorList>
    </citation>
    <scope>NUCLEOTIDE SEQUENCE [LARGE SCALE GENOMIC DNA]</scope>
    <source>
        <strain evidence="1 2">Cm c5</strain>
    </source>
</reference>
<accession>A0A0K1EFS0</accession>
<proteinExistence type="predicted"/>
<organism evidence="1 2">
    <name type="scientific">Chondromyces crocatus</name>
    <dbReference type="NCBI Taxonomy" id="52"/>
    <lineage>
        <taxon>Bacteria</taxon>
        <taxon>Pseudomonadati</taxon>
        <taxon>Myxococcota</taxon>
        <taxon>Polyangia</taxon>
        <taxon>Polyangiales</taxon>
        <taxon>Polyangiaceae</taxon>
        <taxon>Chondromyces</taxon>
    </lineage>
</organism>